<evidence type="ECO:0000313" key="4">
    <source>
        <dbReference type="Proteomes" id="UP000251485"/>
    </source>
</evidence>
<dbReference type="GO" id="GO:0045892">
    <property type="term" value="P:negative regulation of DNA-templated transcription"/>
    <property type="evidence" value="ECO:0007669"/>
    <property type="project" value="InterPro"/>
</dbReference>
<reference evidence="3 4" key="1">
    <citation type="submission" date="2018-06" db="EMBL/GenBank/DDBJ databases">
        <authorList>
            <consortium name="Pathogen Informatics"/>
            <person name="Doyle S."/>
        </authorList>
    </citation>
    <scope>NUCLEOTIDE SEQUENCE [LARGE SCALE GENOMIC DNA]</scope>
    <source>
        <strain evidence="3 4">NCTC10975</strain>
    </source>
</reference>
<sequence length="196" mass="22404">MNHSFDFISCENSGEVLDRIIEAYGFSSKIMLAQHFNMVASSLSGRYKRNIFPADMVVRCMYETGASLQWLAFGEGKPFDNEKLDNLKLPNFRLKDGLLILSDHIMFDKVIFPNKAPLPSEPISIQDGDNYFIIDKKFNDVFDGKWLIEIDGKNSIRELTRMPMQRVRVSGVGMAFDCEISDIKIHGRVITIIENQ</sequence>
<evidence type="ECO:0000313" key="3">
    <source>
        <dbReference type="EMBL" id="SPY97761.1"/>
    </source>
</evidence>
<dbReference type="Gene3D" id="1.10.260.40">
    <property type="entry name" value="lambda repressor-like DNA-binding domains"/>
    <property type="match status" value="1"/>
</dbReference>
<organism evidence="3 4">
    <name type="scientific">Proteus mirabilis</name>
    <dbReference type="NCBI Taxonomy" id="584"/>
    <lineage>
        <taxon>Bacteria</taxon>
        <taxon>Pseudomonadati</taxon>
        <taxon>Pseudomonadota</taxon>
        <taxon>Gammaproteobacteria</taxon>
        <taxon>Enterobacterales</taxon>
        <taxon>Morganellaceae</taxon>
        <taxon>Proteus</taxon>
    </lineage>
</organism>
<dbReference type="Pfam" id="PF16452">
    <property type="entry name" value="Phage_CI_C"/>
    <property type="match status" value="1"/>
</dbReference>
<name>A0A2X2BSC4_PROMI</name>
<dbReference type="InterPro" id="IPR010982">
    <property type="entry name" value="Lambda_DNA-bd_dom_sf"/>
</dbReference>
<dbReference type="Proteomes" id="UP000251485">
    <property type="component" value="Unassembled WGS sequence"/>
</dbReference>
<feature type="domain" description="Bacteriophage CI repressor N-terminal" evidence="1">
    <location>
        <begin position="15"/>
        <end position="79"/>
    </location>
</feature>
<dbReference type="InterPro" id="IPR032499">
    <property type="entry name" value="Phage_CI_C"/>
</dbReference>
<dbReference type="Gene3D" id="2.10.109.10">
    <property type="entry name" value="Umud Fragment, subunit A"/>
    <property type="match status" value="1"/>
</dbReference>
<accession>A0A2X2BSC4</accession>
<dbReference type="GO" id="GO:0003677">
    <property type="term" value="F:DNA binding"/>
    <property type="evidence" value="ECO:0007669"/>
    <property type="project" value="InterPro"/>
</dbReference>
<evidence type="ECO:0000259" key="2">
    <source>
        <dbReference type="Pfam" id="PF16452"/>
    </source>
</evidence>
<dbReference type="EMBL" id="UAUE01000023">
    <property type="protein sequence ID" value="SPY97761.1"/>
    <property type="molecule type" value="Genomic_DNA"/>
</dbReference>
<gene>
    <name evidence="3" type="ORF">NCTC10975_02869</name>
</gene>
<protein>
    <submittedName>
        <fullName evidence="3">Bacteriophage CI repressor helix-turn-helix domain</fullName>
    </submittedName>
</protein>
<dbReference type="InterPro" id="IPR010744">
    <property type="entry name" value="Phage_CI_N"/>
</dbReference>
<dbReference type="AlphaFoldDB" id="A0A2X2BSC4"/>
<evidence type="ECO:0000259" key="1">
    <source>
        <dbReference type="Pfam" id="PF07022"/>
    </source>
</evidence>
<proteinExistence type="predicted"/>
<dbReference type="GO" id="GO:0051259">
    <property type="term" value="P:protein complex oligomerization"/>
    <property type="evidence" value="ECO:0007669"/>
    <property type="project" value="InterPro"/>
</dbReference>
<feature type="domain" description="Bacteriophage CI repressor C-terminal" evidence="2">
    <location>
        <begin position="89"/>
        <end position="190"/>
    </location>
</feature>
<dbReference type="Pfam" id="PF07022">
    <property type="entry name" value="Phage_CI_repr"/>
    <property type="match status" value="1"/>
</dbReference>